<feature type="compositionally biased region" description="Polar residues" evidence="1">
    <location>
        <begin position="101"/>
        <end position="115"/>
    </location>
</feature>
<evidence type="ECO:0000313" key="3">
    <source>
        <dbReference type="Proteomes" id="UP001220022"/>
    </source>
</evidence>
<protein>
    <submittedName>
        <fullName evidence="2">Uncharacterized protein</fullName>
    </submittedName>
</protein>
<name>A0ABT5YWP7_9ACTN</name>
<feature type="compositionally biased region" description="Low complexity" evidence="1">
    <location>
        <begin position="73"/>
        <end position="84"/>
    </location>
</feature>
<dbReference type="Proteomes" id="UP001220022">
    <property type="component" value="Unassembled WGS sequence"/>
</dbReference>
<keyword evidence="3" id="KW-1185">Reference proteome</keyword>
<evidence type="ECO:0000313" key="2">
    <source>
        <dbReference type="EMBL" id="MDF2255950.1"/>
    </source>
</evidence>
<feature type="compositionally biased region" description="Basic and acidic residues" evidence="1">
    <location>
        <begin position="133"/>
        <end position="157"/>
    </location>
</feature>
<feature type="region of interest" description="Disordered" evidence="1">
    <location>
        <begin position="65"/>
        <end position="157"/>
    </location>
</feature>
<accession>A0ABT5YWP7</accession>
<proteinExistence type="predicted"/>
<dbReference type="EMBL" id="JARHTQ010000005">
    <property type="protein sequence ID" value="MDF2255950.1"/>
    <property type="molecule type" value="Genomic_DNA"/>
</dbReference>
<organism evidence="2 3">
    <name type="scientific">Streptantibioticus ferralitis</name>
    <dbReference type="NCBI Taxonomy" id="236510"/>
    <lineage>
        <taxon>Bacteria</taxon>
        <taxon>Bacillati</taxon>
        <taxon>Actinomycetota</taxon>
        <taxon>Actinomycetes</taxon>
        <taxon>Kitasatosporales</taxon>
        <taxon>Streptomycetaceae</taxon>
        <taxon>Streptantibioticus</taxon>
    </lineage>
</organism>
<gene>
    <name evidence="2" type="ORF">P2L57_09505</name>
</gene>
<sequence length="157" mass="16228">MDVIGLIIVAEVMAESAHDNVIGTALLVRGEAENPTVSEVFVDAGFKDEAVIHGATPVIDMQVVAGSGGRAGSGRCRNGGSSTGPRARADTAPASGARLSCSVSQRPSLSAPTGSTEKERAPHAQGQFVTADSDPRSHRTTTEHGNSRQPCHETGRR</sequence>
<comment type="caution">
    <text evidence="2">The sequence shown here is derived from an EMBL/GenBank/DDBJ whole genome shotgun (WGS) entry which is preliminary data.</text>
</comment>
<reference evidence="2 3" key="1">
    <citation type="submission" date="2023-03" db="EMBL/GenBank/DDBJ databases">
        <title>Draft genome sequence of type strain Streptomyces ferralitis JCM 14344.</title>
        <authorList>
            <person name="Klaysubun C."/>
            <person name="Duangmal K."/>
        </authorList>
    </citation>
    <scope>NUCLEOTIDE SEQUENCE [LARGE SCALE GENOMIC DNA]</scope>
    <source>
        <strain evidence="2 3">JCM 14344</strain>
    </source>
</reference>
<dbReference type="RefSeq" id="WP_275811401.1">
    <property type="nucleotide sequence ID" value="NZ_BAAANM010000018.1"/>
</dbReference>
<evidence type="ECO:0000256" key="1">
    <source>
        <dbReference type="SAM" id="MobiDB-lite"/>
    </source>
</evidence>